<feature type="compositionally biased region" description="Polar residues" evidence="1">
    <location>
        <begin position="1"/>
        <end position="10"/>
    </location>
</feature>
<name>A0A1Q9E7E8_SYMMI</name>
<reference evidence="2 3" key="1">
    <citation type="submission" date="2016-02" db="EMBL/GenBank/DDBJ databases">
        <title>Genome analysis of coral dinoflagellate symbionts highlights evolutionary adaptations to a symbiotic lifestyle.</title>
        <authorList>
            <person name="Aranda M."/>
            <person name="Li Y."/>
            <person name="Liew Y.J."/>
            <person name="Baumgarten S."/>
            <person name="Simakov O."/>
            <person name="Wilson M."/>
            <person name="Piel J."/>
            <person name="Ashoor H."/>
            <person name="Bougouffa S."/>
            <person name="Bajic V.B."/>
            <person name="Ryu T."/>
            <person name="Ravasi T."/>
            <person name="Bayer T."/>
            <person name="Micklem G."/>
            <person name="Kim H."/>
            <person name="Bhak J."/>
            <person name="Lajeunesse T.C."/>
            <person name="Voolstra C.R."/>
        </authorList>
    </citation>
    <scope>NUCLEOTIDE SEQUENCE [LARGE SCALE GENOMIC DNA]</scope>
    <source>
        <strain evidence="2 3">CCMP2467</strain>
    </source>
</reference>
<feature type="compositionally biased region" description="Basic and acidic residues" evidence="1">
    <location>
        <begin position="113"/>
        <end position="133"/>
    </location>
</feature>
<dbReference type="AlphaFoldDB" id="A0A1Q9E7E8"/>
<feature type="compositionally biased region" description="Acidic residues" evidence="1">
    <location>
        <begin position="17"/>
        <end position="29"/>
    </location>
</feature>
<accession>A0A1Q9E7E8</accession>
<evidence type="ECO:0000313" key="3">
    <source>
        <dbReference type="Proteomes" id="UP000186817"/>
    </source>
</evidence>
<comment type="caution">
    <text evidence="2">The sequence shown here is derived from an EMBL/GenBank/DDBJ whole genome shotgun (WGS) entry which is preliminary data.</text>
</comment>
<sequence>MARFCSSRQVSRLAAEECQDDDSGSETDQADSLSVCLETCALLQSESDGSGEEAKDDPSSTVPKWLNHFTSGMAYRKAEQRSLSFSVGWGKGYNPEPRSRREKGGLGQVGMHSSKESGGERREIWHDKRGSTR</sequence>
<feature type="region of interest" description="Disordered" evidence="1">
    <location>
        <begin position="1"/>
        <end position="30"/>
    </location>
</feature>
<feature type="region of interest" description="Disordered" evidence="1">
    <location>
        <begin position="87"/>
        <end position="133"/>
    </location>
</feature>
<keyword evidence="3" id="KW-1185">Reference proteome</keyword>
<organism evidence="2 3">
    <name type="scientific">Symbiodinium microadriaticum</name>
    <name type="common">Dinoflagellate</name>
    <name type="synonym">Zooxanthella microadriatica</name>
    <dbReference type="NCBI Taxonomy" id="2951"/>
    <lineage>
        <taxon>Eukaryota</taxon>
        <taxon>Sar</taxon>
        <taxon>Alveolata</taxon>
        <taxon>Dinophyceae</taxon>
        <taxon>Suessiales</taxon>
        <taxon>Symbiodiniaceae</taxon>
        <taxon>Symbiodinium</taxon>
    </lineage>
</organism>
<dbReference type="EMBL" id="LSRX01000238">
    <property type="protein sequence ID" value="OLQ03348.1"/>
    <property type="molecule type" value="Genomic_DNA"/>
</dbReference>
<dbReference type="Proteomes" id="UP000186817">
    <property type="component" value="Unassembled WGS sequence"/>
</dbReference>
<evidence type="ECO:0000256" key="1">
    <source>
        <dbReference type="SAM" id="MobiDB-lite"/>
    </source>
</evidence>
<protein>
    <submittedName>
        <fullName evidence="2">Uncharacterized protein</fullName>
    </submittedName>
</protein>
<gene>
    <name evidence="2" type="ORF">AK812_SmicGene13676</name>
</gene>
<proteinExistence type="predicted"/>
<evidence type="ECO:0000313" key="2">
    <source>
        <dbReference type="EMBL" id="OLQ03348.1"/>
    </source>
</evidence>